<comment type="caution">
    <text evidence="2">The sequence shown here is derived from an EMBL/GenBank/DDBJ whole genome shotgun (WGS) entry which is preliminary data.</text>
</comment>
<accession>A0ABV5CCK7</accession>
<evidence type="ECO:0000256" key="1">
    <source>
        <dbReference type="SAM" id="Phobius"/>
    </source>
</evidence>
<feature type="transmembrane region" description="Helical" evidence="1">
    <location>
        <begin position="259"/>
        <end position="277"/>
    </location>
</feature>
<dbReference type="Proteomes" id="UP001580928">
    <property type="component" value="Unassembled WGS sequence"/>
</dbReference>
<dbReference type="RefSeq" id="WP_375556808.1">
    <property type="nucleotide sequence ID" value="NZ_JBBVGT010000002.1"/>
</dbReference>
<evidence type="ECO:0000313" key="3">
    <source>
        <dbReference type="Proteomes" id="UP001580928"/>
    </source>
</evidence>
<feature type="transmembrane region" description="Helical" evidence="1">
    <location>
        <begin position="92"/>
        <end position="124"/>
    </location>
</feature>
<feature type="transmembrane region" description="Helical" evidence="1">
    <location>
        <begin position="144"/>
        <end position="167"/>
    </location>
</feature>
<dbReference type="EMBL" id="JBBVGT010000002">
    <property type="protein sequence ID" value="MFB5945265.1"/>
    <property type="molecule type" value="Genomic_DNA"/>
</dbReference>
<evidence type="ECO:0000313" key="2">
    <source>
        <dbReference type="EMBL" id="MFB5945265.1"/>
    </source>
</evidence>
<dbReference type="InterPro" id="IPR045625">
    <property type="entry name" value="DUF6427"/>
</dbReference>
<keyword evidence="1" id="KW-0812">Transmembrane</keyword>
<sequence length="326" mass="38022">MINLFRRYTPVNLIYLIPIALLLCIGAFINVPIDLRPVFFAPALSNLIGNVYEKSITPESSILITLSLTILQGILLNHIISKYNLLGKVNYLTALIFVTLASIITPFLTLSSALLCNFLLIWMIDKLLSVYRAGEIMAVLFDMGLIIAVGSLFYFPFIAMFPVIWFALIIFRSFNLREWIVGVMGFITIYFLLFIIYLWFDMLDAFKMIWHPLTRTFPTSLNIDLYDYWVLLAPLFILILFIISIRQNFFKSLVFIRKAFQLLFFMLLLATVSFYLNSNLEEYHFLLCVAPLAIYMAYYFTHAKTRWLYESAFALLFLAILYFQWI</sequence>
<feature type="transmembrane region" description="Helical" evidence="1">
    <location>
        <begin position="228"/>
        <end position="247"/>
    </location>
</feature>
<gene>
    <name evidence="2" type="ORF">WKR92_05445</name>
</gene>
<name>A0ABV5CCK7_9SPHI</name>
<feature type="transmembrane region" description="Helical" evidence="1">
    <location>
        <begin position="283"/>
        <end position="300"/>
    </location>
</feature>
<protein>
    <submittedName>
        <fullName evidence="2">DUF6427 family protein</fullName>
    </submittedName>
</protein>
<feature type="transmembrane region" description="Helical" evidence="1">
    <location>
        <begin position="179"/>
        <end position="200"/>
    </location>
</feature>
<feature type="transmembrane region" description="Helical" evidence="1">
    <location>
        <begin position="62"/>
        <end position="80"/>
    </location>
</feature>
<feature type="transmembrane region" description="Helical" evidence="1">
    <location>
        <begin position="307"/>
        <end position="325"/>
    </location>
</feature>
<keyword evidence="3" id="KW-1185">Reference proteome</keyword>
<organism evidence="2 3">
    <name type="scientific">Albibacterium profundi</name>
    <dbReference type="NCBI Taxonomy" id="3134906"/>
    <lineage>
        <taxon>Bacteria</taxon>
        <taxon>Pseudomonadati</taxon>
        <taxon>Bacteroidota</taxon>
        <taxon>Sphingobacteriia</taxon>
        <taxon>Sphingobacteriales</taxon>
        <taxon>Sphingobacteriaceae</taxon>
        <taxon>Albibacterium</taxon>
    </lineage>
</organism>
<proteinExistence type="predicted"/>
<keyword evidence="1" id="KW-1133">Transmembrane helix</keyword>
<keyword evidence="1" id="KW-0472">Membrane</keyword>
<reference evidence="2 3" key="1">
    <citation type="submission" date="2024-04" db="EMBL/GenBank/DDBJ databases">
        <title>Albibacterium profundi sp. nov., isolated from sediment of the Challenger Deep of Mariana Trench.</title>
        <authorList>
            <person name="Wang Y."/>
        </authorList>
    </citation>
    <scope>NUCLEOTIDE SEQUENCE [LARGE SCALE GENOMIC DNA]</scope>
    <source>
        <strain evidence="2 3">RHL897</strain>
    </source>
</reference>
<feature type="transmembrane region" description="Helical" evidence="1">
    <location>
        <begin position="12"/>
        <end position="33"/>
    </location>
</feature>
<dbReference type="Pfam" id="PF19992">
    <property type="entry name" value="DUF6427"/>
    <property type="match status" value="1"/>
</dbReference>